<accession>A0A2T3ZY20</accession>
<keyword evidence="1" id="KW-0472">Membrane</keyword>
<gene>
    <name evidence="2" type="ORF">M431DRAFT_265527</name>
</gene>
<dbReference type="GeneID" id="36622465"/>
<name>A0A2T3ZY20_TRIHA</name>
<evidence type="ECO:0000256" key="1">
    <source>
        <dbReference type="SAM" id="Phobius"/>
    </source>
</evidence>
<evidence type="ECO:0000313" key="2">
    <source>
        <dbReference type="EMBL" id="PTB49707.1"/>
    </source>
</evidence>
<dbReference type="AlphaFoldDB" id="A0A2T3ZY20"/>
<feature type="transmembrane region" description="Helical" evidence="1">
    <location>
        <begin position="59"/>
        <end position="79"/>
    </location>
</feature>
<feature type="transmembrane region" description="Helical" evidence="1">
    <location>
        <begin position="91"/>
        <end position="110"/>
    </location>
</feature>
<keyword evidence="1" id="KW-0812">Transmembrane</keyword>
<organism evidence="2 3">
    <name type="scientific">Trichoderma harzianum CBS 226.95</name>
    <dbReference type="NCBI Taxonomy" id="983964"/>
    <lineage>
        <taxon>Eukaryota</taxon>
        <taxon>Fungi</taxon>
        <taxon>Dikarya</taxon>
        <taxon>Ascomycota</taxon>
        <taxon>Pezizomycotina</taxon>
        <taxon>Sordariomycetes</taxon>
        <taxon>Hypocreomycetidae</taxon>
        <taxon>Hypocreales</taxon>
        <taxon>Hypocreaceae</taxon>
        <taxon>Trichoderma</taxon>
    </lineage>
</organism>
<keyword evidence="3" id="KW-1185">Reference proteome</keyword>
<sequence>MSRGNRGDSQLAAGRRVSSHLLAGPGLDVPCTLSLFSYFKDVVHFSVTSGLPAAKSETFALFLFFSTARHFALFLLFLFSSSHCISKESSFLFEHYFVPFINLVISFATLR</sequence>
<dbReference type="EMBL" id="KZ679690">
    <property type="protein sequence ID" value="PTB49707.1"/>
    <property type="molecule type" value="Genomic_DNA"/>
</dbReference>
<dbReference type="RefSeq" id="XP_024769384.1">
    <property type="nucleotide sequence ID" value="XM_024913901.1"/>
</dbReference>
<keyword evidence="1" id="KW-1133">Transmembrane helix</keyword>
<dbReference type="Proteomes" id="UP000241690">
    <property type="component" value="Unassembled WGS sequence"/>
</dbReference>
<reference evidence="2 3" key="1">
    <citation type="submission" date="2016-07" db="EMBL/GenBank/DDBJ databases">
        <title>Multiple horizontal gene transfer events from other fungi enriched the ability of initially mycotrophic Trichoderma (Ascomycota) to feed on dead plant biomass.</title>
        <authorList>
            <consortium name="DOE Joint Genome Institute"/>
            <person name="Aerts A."/>
            <person name="Atanasova L."/>
            <person name="Chenthamara K."/>
            <person name="Zhang J."/>
            <person name="Grujic M."/>
            <person name="Henrissat B."/>
            <person name="Kuo A."/>
            <person name="Salamov A."/>
            <person name="Lipzen A."/>
            <person name="Labutti K."/>
            <person name="Barry K."/>
            <person name="Miao Y."/>
            <person name="Rahimi M.J."/>
            <person name="Shen Q."/>
            <person name="Grigoriev I.V."/>
            <person name="Kubicek C.P."/>
            <person name="Druzhinina I.S."/>
        </authorList>
    </citation>
    <scope>NUCLEOTIDE SEQUENCE [LARGE SCALE GENOMIC DNA]</scope>
    <source>
        <strain evidence="2 3">CBS 226.95</strain>
    </source>
</reference>
<evidence type="ECO:0000313" key="3">
    <source>
        <dbReference type="Proteomes" id="UP000241690"/>
    </source>
</evidence>
<proteinExistence type="predicted"/>
<protein>
    <submittedName>
        <fullName evidence="2">Uncharacterized protein</fullName>
    </submittedName>
</protein>